<dbReference type="Proteomes" id="UP000677054">
    <property type="component" value="Unassembled WGS sequence"/>
</dbReference>
<feature type="domain" description="Transcription factor CBF/NF-Y/archaeal histone" evidence="13">
    <location>
        <begin position="14"/>
        <end position="56"/>
    </location>
</feature>
<keyword evidence="5" id="KW-0007">Acetylation</keyword>
<protein>
    <recommendedName>
        <fullName evidence="11">Chromatin accessibility complex protein 1</fullName>
    </recommendedName>
    <alternativeName>
        <fullName evidence="12">DNA polymerase epsilon subunit p15</fullName>
    </alternativeName>
</protein>
<dbReference type="PANTHER" id="PTHR10252:SF54">
    <property type="entry name" value="CHROMATIN ACCESSIBILITY COMPLEX PROTEIN 1"/>
    <property type="match status" value="1"/>
</dbReference>
<proteinExistence type="predicted"/>
<keyword evidence="15" id="KW-1185">Reference proteome</keyword>
<keyword evidence="2" id="KW-0597">Phosphoprotein</keyword>
<dbReference type="GO" id="GO:0003677">
    <property type="term" value="F:DNA binding"/>
    <property type="evidence" value="ECO:0007669"/>
    <property type="project" value="UniProtKB-KW"/>
</dbReference>
<evidence type="ECO:0000256" key="1">
    <source>
        <dbReference type="ARBA" id="ARBA00004123"/>
    </source>
</evidence>
<dbReference type="Pfam" id="PF00808">
    <property type="entry name" value="CBFD_NFYB_HMF"/>
    <property type="match status" value="1"/>
</dbReference>
<evidence type="ECO:0000256" key="9">
    <source>
        <dbReference type="ARBA" id="ARBA00059032"/>
    </source>
</evidence>
<dbReference type="InterPro" id="IPR050568">
    <property type="entry name" value="Transcr_DNA_Rep_Reg"/>
</dbReference>
<reference evidence="14" key="1">
    <citation type="submission" date="2020-11" db="EMBL/GenBank/DDBJ databases">
        <authorList>
            <person name="Tran Van P."/>
        </authorList>
    </citation>
    <scope>NUCLEOTIDE SEQUENCE</scope>
</reference>
<evidence type="ECO:0000313" key="14">
    <source>
        <dbReference type="EMBL" id="CAD7247912.1"/>
    </source>
</evidence>
<dbReference type="PANTHER" id="PTHR10252">
    <property type="entry name" value="HISTONE-LIKE TRANSCRIPTION FACTOR CCAAT-RELATED"/>
    <property type="match status" value="1"/>
</dbReference>
<evidence type="ECO:0000256" key="4">
    <source>
        <dbReference type="ARBA" id="ARBA00022695"/>
    </source>
</evidence>
<comment type="subunit">
    <text evidence="10">Heterodimer with POLE3; binds to DNA. Component of the CHRAC ISWI chromatin remodeling complex at least composed of SMARCA5/SNF2H, BAZ1A/ACF1, CHRAC1 and POLE3; the complex preferentially binds DNA through the CHRAC1-POLE3 heterodimer and possesses ATP-dependent nucleosome-remodeling activity. Within the complex, the heterodimer with POLE3 interacts with SMARCA5/SNF2H; the interaction is direct and enhances nucleosome sliding activity by the SMARCA5/SNF2H and BAZ1A/ACF1 interaction. Within the complex, the heterodimer with POLE3 interacts with BAZ1A/ACF1; the interactions are direct.</text>
</comment>
<evidence type="ECO:0000256" key="5">
    <source>
        <dbReference type="ARBA" id="ARBA00022990"/>
    </source>
</evidence>
<evidence type="ECO:0000256" key="7">
    <source>
        <dbReference type="ARBA" id="ARBA00023125"/>
    </source>
</evidence>
<dbReference type="EMBL" id="CAJPEV010001630">
    <property type="protein sequence ID" value="CAG0893609.1"/>
    <property type="molecule type" value="Genomic_DNA"/>
</dbReference>
<comment type="function">
    <text evidence="9">Forms a complex with DNA polymerase epsilon subunit POLE3 and binds naked DNA, which is then incorporated into chromatin, aided by the nucleosome remodeling activity of ISWI/SNF2H and ACF1. Does not enhance nucleosome sliding activity of the ACF-5 ISWI chromatin remodeling complex.</text>
</comment>
<dbReference type="GO" id="GO:0016779">
    <property type="term" value="F:nucleotidyltransferase activity"/>
    <property type="evidence" value="ECO:0007669"/>
    <property type="project" value="UniProtKB-KW"/>
</dbReference>
<dbReference type="GO" id="GO:0006338">
    <property type="term" value="P:chromatin remodeling"/>
    <property type="evidence" value="ECO:0007669"/>
    <property type="project" value="TreeGrafter"/>
</dbReference>
<evidence type="ECO:0000313" key="15">
    <source>
        <dbReference type="Proteomes" id="UP000677054"/>
    </source>
</evidence>
<dbReference type="InterPro" id="IPR003958">
    <property type="entry name" value="CBFA_NFYB_domain"/>
</dbReference>
<keyword evidence="6" id="KW-0175">Coiled coil</keyword>
<keyword evidence="4" id="KW-0548">Nucleotidyltransferase</keyword>
<evidence type="ECO:0000259" key="13">
    <source>
        <dbReference type="Pfam" id="PF00808"/>
    </source>
</evidence>
<evidence type="ECO:0000256" key="3">
    <source>
        <dbReference type="ARBA" id="ARBA00022679"/>
    </source>
</evidence>
<evidence type="ECO:0000256" key="10">
    <source>
        <dbReference type="ARBA" id="ARBA00062516"/>
    </source>
</evidence>
<dbReference type="GO" id="GO:0046982">
    <property type="term" value="F:protein heterodimerization activity"/>
    <property type="evidence" value="ECO:0007669"/>
    <property type="project" value="InterPro"/>
</dbReference>
<dbReference type="EMBL" id="LR901147">
    <property type="protein sequence ID" value="CAD7247912.1"/>
    <property type="molecule type" value="Genomic_DNA"/>
</dbReference>
<accession>A0A7R8XDU4</accession>
<evidence type="ECO:0000256" key="11">
    <source>
        <dbReference type="ARBA" id="ARBA00071805"/>
    </source>
</evidence>
<sequence>MASDPEKKQRELMLPVSRIRMIMKSSPETESIGQESVPLIAKATELFIQHLIRKALLRSKDGQHVTYGDLANIVQGIERYEFLQDIVPSKITYQQYLEMMAKSEVDEDIP</sequence>
<keyword evidence="8" id="KW-0539">Nucleus</keyword>
<keyword evidence="7" id="KW-0238">DNA-binding</keyword>
<dbReference type="GO" id="GO:0006261">
    <property type="term" value="P:DNA-templated DNA replication"/>
    <property type="evidence" value="ECO:0007669"/>
    <property type="project" value="TreeGrafter"/>
</dbReference>
<dbReference type="SUPFAM" id="SSF47113">
    <property type="entry name" value="Histone-fold"/>
    <property type="match status" value="1"/>
</dbReference>
<comment type="subcellular location">
    <subcellularLocation>
        <location evidence="1">Nucleus</location>
    </subcellularLocation>
</comment>
<dbReference type="Gene3D" id="1.10.20.10">
    <property type="entry name" value="Histone, subunit A"/>
    <property type="match status" value="1"/>
</dbReference>
<keyword evidence="3" id="KW-0808">Transferase</keyword>
<dbReference type="OrthoDB" id="1291358at2759"/>
<evidence type="ECO:0000256" key="2">
    <source>
        <dbReference type="ARBA" id="ARBA00022553"/>
    </source>
</evidence>
<dbReference type="CDD" id="cd22924">
    <property type="entry name" value="HFD_CHRAC1-like"/>
    <property type="match status" value="1"/>
</dbReference>
<name>A0A7R8XDU4_9CRUS</name>
<dbReference type="InterPro" id="IPR009072">
    <property type="entry name" value="Histone-fold"/>
</dbReference>
<dbReference type="GO" id="GO:0008623">
    <property type="term" value="C:CHRAC"/>
    <property type="evidence" value="ECO:0007669"/>
    <property type="project" value="TreeGrafter"/>
</dbReference>
<organism evidence="14">
    <name type="scientific">Darwinula stevensoni</name>
    <dbReference type="NCBI Taxonomy" id="69355"/>
    <lineage>
        <taxon>Eukaryota</taxon>
        <taxon>Metazoa</taxon>
        <taxon>Ecdysozoa</taxon>
        <taxon>Arthropoda</taxon>
        <taxon>Crustacea</taxon>
        <taxon>Oligostraca</taxon>
        <taxon>Ostracoda</taxon>
        <taxon>Podocopa</taxon>
        <taxon>Podocopida</taxon>
        <taxon>Darwinulocopina</taxon>
        <taxon>Darwinuloidea</taxon>
        <taxon>Darwinulidae</taxon>
        <taxon>Darwinula</taxon>
    </lineage>
</organism>
<dbReference type="FunFam" id="1.10.20.10:FF:000048">
    <property type="entry name" value="Chromatin accessibility complex subunit 1"/>
    <property type="match status" value="1"/>
</dbReference>
<dbReference type="AlphaFoldDB" id="A0A7R8XDU4"/>
<evidence type="ECO:0000256" key="12">
    <source>
        <dbReference type="ARBA" id="ARBA00083235"/>
    </source>
</evidence>
<evidence type="ECO:0000256" key="8">
    <source>
        <dbReference type="ARBA" id="ARBA00023242"/>
    </source>
</evidence>
<gene>
    <name evidence="14" type="ORF">DSTB1V02_LOCUS7736</name>
</gene>
<evidence type="ECO:0000256" key="6">
    <source>
        <dbReference type="ARBA" id="ARBA00023054"/>
    </source>
</evidence>